<evidence type="ECO:0000256" key="1">
    <source>
        <dbReference type="ARBA" id="ARBA00005679"/>
    </source>
</evidence>
<organism evidence="4 5">
    <name type="scientific">Brassica rapa subsp. trilocularis</name>
    <dbReference type="NCBI Taxonomy" id="1813537"/>
    <lineage>
        <taxon>Eukaryota</taxon>
        <taxon>Viridiplantae</taxon>
        <taxon>Streptophyta</taxon>
        <taxon>Embryophyta</taxon>
        <taxon>Tracheophyta</taxon>
        <taxon>Spermatophyta</taxon>
        <taxon>Magnoliopsida</taxon>
        <taxon>eudicotyledons</taxon>
        <taxon>Gunneridae</taxon>
        <taxon>Pentapetalae</taxon>
        <taxon>rosids</taxon>
        <taxon>malvids</taxon>
        <taxon>Brassicales</taxon>
        <taxon>Brassicaceae</taxon>
        <taxon>Brassiceae</taxon>
        <taxon>Brassica</taxon>
    </lineage>
</organism>
<comment type="similarity">
    <text evidence="1">Belongs to the GILT family.</text>
</comment>
<keyword evidence="3" id="KW-0472">Membrane</keyword>
<keyword evidence="3" id="KW-1133">Transmembrane helix</keyword>
<dbReference type="InterPro" id="IPR004911">
    <property type="entry name" value="Interferon-induced_GILT"/>
</dbReference>
<keyword evidence="5" id="KW-1185">Reference proteome</keyword>
<accession>A0ABQ7LQ79</accession>
<feature type="transmembrane region" description="Helical" evidence="3">
    <location>
        <begin position="36"/>
        <end position="53"/>
    </location>
</feature>
<evidence type="ECO:0000313" key="4">
    <source>
        <dbReference type="EMBL" id="KAG5388726.1"/>
    </source>
</evidence>
<sequence>MYPQSVHVSHSVQNFFGINIIQRMLFTMASSSSHRLVFFCLACLLFTFSYNFVAGESDKVKLNLYYESLCPYCQSFIADGLVKIFDSDLHTITDLKLVPFGNAHVSDKLTVTCQHGEEECKLNAIEACAIRTWPDPNVHYWFIRCIENDTTNWESSCFTKYGGKKAIKDCYTSDLSKTLILGYANQTLSLKPKHMYVPWVTVNGKPQYEHLDDFVAQVCKAYKGKVSLPKICHSSALSKSPQSKVVKLQVSYAEEVFNHQAKNLN</sequence>
<reference evidence="4 5" key="1">
    <citation type="submission" date="2021-03" db="EMBL/GenBank/DDBJ databases">
        <authorList>
            <person name="King G.J."/>
            <person name="Bancroft I."/>
            <person name="Baten A."/>
            <person name="Bloomfield J."/>
            <person name="Borpatragohain P."/>
            <person name="He Z."/>
            <person name="Irish N."/>
            <person name="Irwin J."/>
            <person name="Liu K."/>
            <person name="Mauleon R.P."/>
            <person name="Moore J."/>
            <person name="Morris R."/>
            <person name="Ostergaard L."/>
            <person name="Wang B."/>
            <person name="Wells R."/>
        </authorList>
    </citation>
    <scope>NUCLEOTIDE SEQUENCE [LARGE SCALE GENOMIC DNA]</scope>
    <source>
        <strain evidence="4">R-o-18</strain>
        <tissue evidence="4">Leaf</tissue>
    </source>
</reference>
<dbReference type="EMBL" id="JADBGQ010000007">
    <property type="protein sequence ID" value="KAG5388726.1"/>
    <property type="molecule type" value="Genomic_DNA"/>
</dbReference>
<evidence type="ECO:0000256" key="3">
    <source>
        <dbReference type="SAM" id="Phobius"/>
    </source>
</evidence>
<gene>
    <name evidence="4" type="primary">A08p009830.1_BraROA</name>
    <name evidence="4" type="ORF">IGI04_030267</name>
</gene>
<keyword evidence="3" id="KW-0812">Transmembrane</keyword>
<proteinExistence type="inferred from homology"/>
<evidence type="ECO:0000313" key="5">
    <source>
        <dbReference type="Proteomes" id="UP000823674"/>
    </source>
</evidence>
<dbReference type="Proteomes" id="UP000823674">
    <property type="component" value="Chromosome A08"/>
</dbReference>
<comment type="caution">
    <text evidence="4">The sequence shown here is derived from an EMBL/GenBank/DDBJ whole genome shotgun (WGS) entry which is preliminary data.</text>
</comment>
<keyword evidence="2" id="KW-0325">Glycoprotein</keyword>
<dbReference type="PANTHER" id="PTHR13234:SF72">
    <property type="entry name" value="GAMMA INTERFERON RESPONSIVE LYSOSOMAL THIOL (GILT) REDUCTASE FAMILY PROTEIN"/>
    <property type="match status" value="1"/>
</dbReference>
<dbReference type="PANTHER" id="PTHR13234">
    <property type="entry name" value="GAMMA-INTERFERON INDUCIBLE LYSOSOMAL THIOL REDUCTASE GILT"/>
    <property type="match status" value="1"/>
</dbReference>
<dbReference type="Pfam" id="PF03227">
    <property type="entry name" value="GILT"/>
    <property type="match status" value="1"/>
</dbReference>
<protein>
    <submittedName>
        <fullName evidence="4">Uncharacterized protein</fullName>
    </submittedName>
</protein>
<evidence type="ECO:0000256" key="2">
    <source>
        <dbReference type="ARBA" id="ARBA00023180"/>
    </source>
</evidence>
<name>A0ABQ7LQ79_BRACM</name>